<evidence type="ECO:0000256" key="4">
    <source>
        <dbReference type="ARBA" id="ARBA00022989"/>
    </source>
</evidence>
<evidence type="ECO:0000313" key="10">
    <source>
        <dbReference type="Proteomes" id="UP000092666"/>
    </source>
</evidence>
<reference evidence="10" key="2">
    <citation type="submission" date="2013-12" db="EMBL/GenBank/DDBJ databases">
        <title>Evolution of pathogenesis and genome organization in the Tremellales.</title>
        <authorList>
            <person name="Cuomo C."/>
            <person name="Litvintseva A."/>
            <person name="Heitman J."/>
            <person name="Chen Y."/>
            <person name="Sun S."/>
            <person name="Springer D."/>
            <person name="Dromer F."/>
            <person name="Young S."/>
            <person name="Zeng Q."/>
            <person name="Chapman S."/>
            <person name="Gujja S."/>
            <person name="Saif S."/>
            <person name="Birren B."/>
        </authorList>
    </citation>
    <scope>NUCLEOTIDE SEQUENCE [LARGE SCALE GENOMIC DNA]</scope>
    <source>
        <strain evidence="10">BCC8398</strain>
    </source>
</reference>
<feature type="region of interest" description="Disordered" evidence="8">
    <location>
        <begin position="46"/>
        <end position="123"/>
    </location>
</feature>
<evidence type="ECO:0000256" key="2">
    <source>
        <dbReference type="ARBA" id="ARBA00004370"/>
    </source>
</evidence>
<reference evidence="9 10" key="1">
    <citation type="submission" date="2013-07" db="EMBL/GenBank/DDBJ databases">
        <title>The Genome Sequence of Cryptococcus heveanensis BCC8398.</title>
        <authorList>
            <consortium name="The Broad Institute Genome Sequencing Platform"/>
            <person name="Cuomo C."/>
            <person name="Litvintseva A."/>
            <person name="Chen Y."/>
            <person name="Heitman J."/>
            <person name="Sun S."/>
            <person name="Springer D."/>
            <person name="Dromer F."/>
            <person name="Young S.K."/>
            <person name="Zeng Q."/>
            <person name="Gargeya S."/>
            <person name="Fitzgerald M."/>
            <person name="Abouelleil A."/>
            <person name="Alvarado L."/>
            <person name="Berlin A.M."/>
            <person name="Chapman S.B."/>
            <person name="Dewar J."/>
            <person name="Goldberg J."/>
            <person name="Griggs A."/>
            <person name="Gujja S."/>
            <person name="Hansen M."/>
            <person name="Howarth C."/>
            <person name="Imamovic A."/>
            <person name="Larimer J."/>
            <person name="McCowan C."/>
            <person name="Murphy C."/>
            <person name="Pearson M."/>
            <person name="Priest M."/>
            <person name="Roberts A."/>
            <person name="Saif S."/>
            <person name="Shea T."/>
            <person name="Sykes S."/>
            <person name="Wortman J."/>
            <person name="Nusbaum C."/>
            <person name="Birren B."/>
        </authorList>
    </citation>
    <scope>NUCLEOTIDE SEQUENCE [LARGE SCALE GENOMIC DNA]</scope>
    <source>
        <strain evidence="9 10">BCC8398</strain>
    </source>
</reference>
<dbReference type="Proteomes" id="UP000092666">
    <property type="component" value="Unassembled WGS sequence"/>
</dbReference>
<dbReference type="AlphaFoldDB" id="A0A1B9GR44"/>
<feature type="region of interest" description="Disordered" evidence="8">
    <location>
        <begin position="356"/>
        <end position="392"/>
    </location>
</feature>
<dbReference type="STRING" id="1296120.A0A1B9GR44"/>
<dbReference type="GO" id="GO:0016020">
    <property type="term" value="C:membrane"/>
    <property type="evidence" value="ECO:0007669"/>
    <property type="project" value="UniProtKB-SubCell"/>
</dbReference>
<evidence type="ECO:0000256" key="3">
    <source>
        <dbReference type="ARBA" id="ARBA00022692"/>
    </source>
</evidence>
<evidence type="ECO:0000256" key="8">
    <source>
        <dbReference type="SAM" id="MobiDB-lite"/>
    </source>
</evidence>
<comment type="subcellular location">
    <subcellularLocation>
        <location evidence="2">Membrane</location>
    </subcellularLocation>
    <subcellularLocation>
        <location evidence="1">Mitochondrion</location>
    </subcellularLocation>
</comment>
<gene>
    <name evidence="9" type="ORF">I316_04621</name>
</gene>
<sequence>MLRNLPRALGLASTPIRHLALRRLFRARPILVPSSIPPQLCRSINIQAPGASSPDSERREASLFEPSTPPIISTPPPQYDNNSDPSSSSGSSSSSTVSANTSLANASSLPAPPEGTPTFIPRHLQHPFDTHAFVSYLEKSNLSRGTSRALMEAVREMIIKRGTQTRNDMVGKEDAENAAYLFNAALSELRTELSVQARNDGLALKAMAGAIRREVDGLEQKITEDVQVLKHDIEMDMNNRKAETRTEIKGFDIYIEEINNKFTISLGDLRTEIESVKWDATRRAISIIILIVVATIAISTFIQTEAEPGLKVESKPTSSPSSTATMRDMAVGTDDGSLEEDVKTYTEERLEKLLSDSGVAKLERRRSRSGSGSHPRDHQIRDDRSDLHVDRI</sequence>
<dbReference type="PANTHER" id="PTHR14360">
    <property type="entry name" value="PROTEIN FMP32, MITOCHONDRIAL"/>
    <property type="match status" value="1"/>
</dbReference>
<keyword evidence="7" id="KW-0472">Membrane</keyword>
<protein>
    <submittedName>
        <fullName evidence="9">Mitochondrial protein</fullName>
    </submittedName>
</protein>
<keyword evidence="5" id="KW-0175">Coiled coil</keyword>
<keyword evidence="4" id="KW-1133">Transmembrane helix</keyword>
<feature type="compositionally biased region" description="Basic and acidic residues" evidence="8">
    <location>
        <begin position="374"/>
        <end position="392"/>
    </location>
</feature>
<feature type="region of interest" description="Disordered" evidence="8">
    <location>
        <begin position="307"/>
        <end position="342"/>
    </location>
</feature>
<proteinExistence type="predicted"/>
<dbReference type="Pfam" id="PF07798">
    <property type="entry name" value="CCDC90-like"/>
    <property type="match status" value="1"/>
</dbReference>
<evidence type="ECO:0000256" key="1">
    <source>
        <dbReference type="ARBA" id="ARBA00004173"/>
    </source>
</evidence>
<evidence type="ECO:0000256" key="5">
    <source>
        <dbReference type="ARBA" id="ARBA00023054"/>
    </source>
</evidence>
<dbReference type="EMBL" id="KI669504">
    <property type="protein sequence ID" value="OCF33549.1"/>
    <property type="molecule type" value="Genomic_DNA"/>
</dbReference>
<keyword evidence="3" id="KW-0812">Transmembrane</keyword>
<dbReference type="OrthoDB" id="1552at2759"/>
<keyword evidence="10" id="KW-1185">Reference proteome</keyword>
<evidence type="ECO:0000313" key="9">
    <source>
        <dbReference type="EMBL" id="OCF33549.1"/>
    </source>
</evidence>
<evidence type="ECO:0000256" key="6">
    <source>
        <dbReference type="ARBA" id="ARBA00023128"/>
    </source>
</evidence>
<keyword evidence="6" id="KW-0496">Mitochondrion</keyword>
<name>A0A1B9GR44_9TREE</name>
<feature type="compositionally biased region" description="Low complexity" evidence="8">
    <location>
        <begin position="80"/>
        <end position="109"/>
    </location>
</feature>
<dbReference type="PANTHER" id="PTHR14360:SF12">
    <property type="entry name" value="MOZ PROTEIN REPRESENTS A CHROMATIN-ASSOCIATED ACETYLTRANSFERASE"/>
    <property type="match status" value="1"/>
</dbReference>
<feature type="compositionally biased region" description="Pro residues" evidence="8">
    <location>
        <begin position="67"/>
        <end position="78"/>
    </location>
</feature>
<organism evidence="9 10">
    <name type="scientific">Kwoniella heveanensis BCC8398</name>
    <dbReference type="NCBI Taxonomy" id="1296120"/>
    <lineage>
        <taxon>Eukaryota</taxon>
        <taxon>Fungi</taxon>
        <taxon>Dikarya</taxon>
        <taxon>Basidiomycota</taxon>
        <taxon>Agaricomycotina</taxon>
        <taxon>Tremellomycetes</taxon>
        <taxon>Tremellales</taxon>
        <taxon>Cryptococcaceae</taxon>
        <taxon>Kwoniella</taxon>
    </lineage>
</organism>
<dbReference type="Gene3D" id="1.20.5.340">
    <property type="match status" value="1"/>
</dbReference>
<evidence type="ECO:0000256" key="7">
    <source>
        <dbReference type="ARBA" id="ARBA00023136"/>
    </source>
</evidence>
<dbReference type="GO" id="GO:0005739">
    <property type="term" value="C:mitochondrion"/>
    <property type="evidence" value="ECO:0007669"/>
    <property type="project" value="UniProtKB-SubCell"/>
</dbReference>
<dbReference type="InterPro" id="IPR024461">
    <property type="entry name" value="CCDC90-like"/>
</dbReference>
<accession>A0A1B9GR44</accession>